<feature type="region of interest" description="Disordered" evidence="1">
    <location>
        <begin position="67"/>
        <end position="88"/>
    </location>
</feature>
<name>A0A3N4HP55_ASCIM</name>
<dbReference type="Proteomes" id="UP000275078">
    <property type="component" value="Unassembled WGS sequence"/>
</dbReference>
<evidence type="ECO:0000256" key="1">
    <source>
        <dbReference type="SAM" id="MobiDB-lite"/>
    </source>
</evidence>
<evidence type="ECO:0000313" key="2">
    <source>
        <dbReference type="EMBL" id="RPA73610.1"/>
    </source>
</evidence>
<protein>
    <submittedName>
        <fullName evidence="2">Uncharacterized protein</fullName>
    </submittedName>
</protein>
<organism evidence="2 3">
    <name type="scientific">Ascobolus immersus RN42</name>
    <dbReference type="NCBI Taxonomy" id="1160509"/>
    <lineage>
        <taxon>Eukaryota</taxon>
        <taxon>Fungi</taxon>
        <taxon>Dikarya</taxon>
        <taxon>Ascomycota</taxon>
        <taxon>Pezizomycotina</taxon>
        <taxon>Pezizomycetes</taxon>
        <taxon>Pezizales</taxon>
        <taxon>Ascobolaceae</taxon>
        <taxon>Ascobolus</taxon>
    </lineage>
</organism>
<gene>
    <name evidence="2" type="ORF">BJ508DRAFT_333917</name>
</gene>
<evidence type="ECO:0000313" key="3">
    <source>
        <dbReference type="Proteomes" id="UP000275078"/>
    </source>
</evidence>
<dbReference type="AlphaFoldDB" id="A0A3N4HP55"/>
<proteinExistence type="predicted"/>
<reference evidence="2 3" key="1">
    <citation type="journal article" date="2018" name="Nat. Ecol. Evol.">
        <title>Pezizomycetes genomes reveal the molecular basis of ectomycorrhizal truffle lifestyle.</title>
        <authorList>
            <person name="Murat C."/>
            <person name="Payen T."/>
            <person name="Noel B."/>
            <person name="Kuo A."/>
            <person name="Morin E."/>
            <person name="Chen J."/>
            <person name="Kohler A."/>
            <person name="Krizsan K."/>
            <person name="Balestrini R."/>
            <person name="Da Silva C."/>
            <person name="Montanini B."/>
            <person name="Hainaut M."/>
            <person name="Levati E."/>
            <person name="Barry K.W."/>
            <person name="Belfiori B."/>
            <person name="Cichocki N."/>
            <person name="Clum A."/>
            <person name="Dockter R.B."/>
            <person name="Fauchery L."/>
            <person name="Guy J."/>
            <person name="Iotti M."/>
            <person name="Le Tacon F."/>
            <person name="Lindquist E.A."/>
            <person name="Lipzen A."/>
            <person name="Malagnac F."/>
            <person name="Mello A."/>
            <person name="Molinier V."/>
            <person name="Miyauchi S."/>
            <person name="Poulain J."/>
            <person name="Riccioni C."/>
            <person name="Rubini A."/>
            <person name="Sitrit Y."/>
            <person name="Splivallo R."/>
            <person name="Traeger S."/>
            <person name="Wang M."/>
            <person name="Zifcakova L."/>
            <person name="Wipf D."/>
            <person name="Zambonelli A."/>
            <person name="Paolocci F."/>
            <person name="Nowrousian M."/>
            <person name="Ottonello S."/>
            <person name="Baldrian P."/>
            <person name="Spatafora J.W."/>
            <person name="Henrissat B."/>
            <person name="Nagy L.G."/>
            <person name="Aury J.M."/>
            <person name="Wincker P."/>
            <person name="Grigoriev I.V."/>
            <person name="Bonfante P."/>
            <person name="Martin F.M."/>
        </authorList>
    </citation>
    <scope>NUCLEOTIDE SEQUENCE [LARGE SCALE GENOMIC DNA]</scope>
    <source>
        <strain evidence="2 3">RN42</strain>
    </source>
</reference>
<keyword evidence="3" id="KW-1185">Reference proteome</keyword>
<sequence>MFRHGKASTIHHLTFHLGLNTILEASNHIINYHAHRSNNNIPQTPTYVCRLKLLYPLRCFILSPSPSNPDTGLRPSPPLIGPRSFSTSSSFISRRNTIKITSAPANTTVRKESTIITAKTTDFLPTIN</sequence>
<accession>A0A3N4HP55</accession>
<dbReference type="EMBL" id="ML119815">
    <property type="protein sequence ID" value="RPA73610.1"/>
    <property type="molecule type" value="Genomic_DNA"/>
</dbReference>